<dbReference type="EMBL" id="JBHSMC010000001">
    <property type="protein sequence ID" value="MFC5464001.1"/>
    <property type="molecule type" value="Genomic_DNA"/>
</dbReference>
<comment type="caution">
    <text evidence="2">The sequence shown here is derived from an EMBL/GenBank/DDBJ whole genome shotgun (WGS) entry which is preliminary data.</text>
</comment>
<dbReference type="InterPro" id="IPR058887">
    <property type="entry name" value="YuzI-like"/>
</dbReference>
<reference evidence="3" key="1">
    <citation type="journal article" date="2019" name="Int. J. Syst. Evol. Microbiol.">
        <title>The Global Catalogue of Microorganisms (GCM) 10K type strain sequencing project: providing services to taxonomists for standard genome sequencing and annotation.</title>
        <authorList>
            <consortium name="The Broad Institute Genomics Platform"/>
            <consortium name="The Broad Institute Genome Sequencing Center for Infectious Disease"/>
            <person name="Wu L."/>
            <person name="Ma J."/>
        </authorList>
    </citation>
    <scope>NUCLEOTIDE SEQUENCE [LARGE SCALE GENOMIC DNA]</scope>
    <source>
        <strain evidence="3">CGMCC 1.12237</strain>
    </source>
</reference>
<evidence type="ECO:0000313" key="2">
    <source>
        <dbReference type="EMBL" id="MFC5464001.1"/>
    </source>
</evidence>
<evidence type="ECO:0000256" key="1">
    <source>
        <dbReference type="SAM" id="Phobius"/>
    </source>
</evidence>
<proteinExistence type="predicted"/>
<organism evidence="2 3">
    <name type="scientific">Lederbergia graminis</name>
    <dbReference type="NCBI Taxonomy" id="735518"/>
    <lineage>
        <taxon>Bacteria</taxon>
        <taxon>Bacillati</taxon>
        <taxon>Bacillota</taxon>
        <taxon>Bacilli</taxon>
        <taxon>Bacillales</taxon>
        <taxon>Bacillaceae</taxon>
        <taxon>Lederbergia</taxon>
    </lineage>
</organism>
<evidence type="ECO:0008006" key="4">
    <source>
        <dbReference type="Google" id="ProtNLM"/>
    </source>
</evidence>
<keyword evidence="1" id="KW-0812">Transmembrane</keyword>
<protein>
    <recommendedName>
        <fullName evidence="4">NADH dehydrogenase subunit 6</fullName>
    </recommendedName>
</protein>
<dbReference type="Pfam" id="PF26135">
    <property type="entry name" value="YuzI"/>
    <property type="match status" value="1"/>
</dbReference>
<name>A0ABW0LGU5_9BACI</name>
<gene>
    <name evidence="2" type="ORF">ACFPM4_04410</name>
</gene>
<accession>A0ABW0LGU5</accession>
<feature type="transmembrane region" description="Helical" evidence="1">
    <location>
        <begin position="7"/>
        <end position="26"/>
    </location>
</feature>
<keyword evidence="1" id="KW-0472">Membrane</keyword>
<keyword evidence="1" id="KW-1133">Transmembrane helix</keyword>
<evidence type="ECO:0000313" key="3">
    <source>
        <dbReference type="Proteomes" id="UP001596147"/>
    </source>
</evidence>
<dbReference type="Proteomes" id="UP001596147">
    <property type="component" value="Unassembled WGS sequence"/>
</dbReference>
<feature type="transmembrane region" description="Helical" evidence="1">
    <location>
        <begin position="38"/>
        <end position="63"/>
    </location>
</feature>
<sequence>MIYRISLLLIGICFSLAGGVSVVSYLNMITTGVGYRDYFVFILTRFEFYILLAGLVIIISSIYSSNKKSE</sequence>
<keyword evidence="3" id="KW-1185">Reference proteome</keyword>
<dbReference type="RefSeq" id="WP_144929051.1">
    <property type="nucleotide sequence ID" value="NZ_JBHSMC010000001.1"/>
</dbReference>